<keyword evidence="11" id="KW-1185">Reference proteome</keyword>
<dbReference type="KEGG" id="gqu:AWC35_11995"/>
<evidence type="ECO:0000256" key="5">
    <source>
        <dbReference type="ARBA" id="ARBA00022679"/>
    </source>
</evidence>
<dbReference type="Pfam" id="PF08437">
    <property type="entry name" value="Glyco_transf_8C"/>
    <property type="match status" value="1"/>
</dbReference>
<evidence type="ECO:0000256" key="3">
    <source>
        <dbReference type="ARBA" id="ARBA00006351"/>
    </source>
</evidence>
<keyword evidence="8" id="KW-0448">Lipopolysaccharide biosynthesis</keyword>
<dbReference type="Proteomes" id="UP000217182">
    <property type="component" value="Chromosome"/>
</dbReference>
<dbReference type="InterPro" id="IPR050748">
    <property type="entry name" value="Glycosyltrans_8_dom-fam"/>
</dbReference>
<evidence type="ECO:0000256" key="1">
    <source>
        <dbReference type="ARBA" id="ARBA00001946"/>
    </source>
</evidence>
<protein>
    <submittedName>
        <fullName evidence="10">Glycosyl transferase</fullName>
    </submittedName>
</protein>
<organism evidence="10 11">
    <name type="scientific">Gibbsiella quercinecans</name>
    <dbReference type="NCBI Taxonomy" id="929813"/>
    <lineage>
        <taxon>Bacteria</taxon>
        <taxon>Pseudomonadati</taxon>
        <taxon>Pseudomonadota</taxon>
        <taxon>Gammaproteobacteria</taxon>
        <taxon>Enterobacterales</taxon>
        <taxon>Yersiniaceae</taxon>
        <taxon>Gibbsiella</taxon>
    </lineage>
</organism>
<keyword evidence="6" id="KW-0479">Metal-binding</keyword>
<dbReference type="SUPFAM" id="SSF53448">
    <property type="entry name" value="Nucleotide-diphospho-sugar transferases"/>
    <property type="match status" value="1"/>
</dbReference>
<dbReference type="AlphaFoldDB" id="A0A250B1Q0"/>
<dbReference type="GO" id="GO:0008918">
    <property type="term" value="F:lipopolysaccharide 3-alpha-galactosyltransferase activity"/>
    <property type="evidence" value="ECO:0007669"/>
    <property type="project" value="InterPro"/>
</dbReference>
<evidence type="ECO:0000256" key="4">
    <source>
        <dbReference type="ARBA" id="ARBA00022676"/>
    </source>
</evidence>
<sequence>MGNSRISQLLGLAPGSEHGIKETRYLGREGQPAGSGYPIAFGVDGNFIRHACIAIQSLIAQAGSAQLRFHLITSEDTAGVADKLQALVAGTDHGIHTHQLPEALFANLPATALFTKAIYYRLLAPYLLEQQETLLYLDADIVCINPFITIYQQLTATPEVACVVSEDAPLAAGLAGKIGLRGTRYFNSGMLLIDVQRWLQAAISEKVLAVLKERGDHFQYMDQDALNIVLEGKVKFIDRKYNTIFMLEHNEKGYAKMPANNTVFLHYAGADKPWQQWNKQRGCRFYTDVYQTSPWAAWPFDLPRHDQQAKKMYKRLFREKKYLSGLRWYIRYFILRYGK</sequence>
<dbReference type="CDD" id="cd04194">
    <property type="entry name" value="GT8_A4GalT_like"/>
    <property type="match status" value="1"/>
</dbReference>
<dbReference type="InterPro" id="IPR013645">
    <property type="entry name" value="Glyco_transf_8N"/>
</dbReference>
<evidence type="ECO:0000313" key="11">
    <source>
        <dbReference type="Proteomes" id="UP000217182"/>
    </source>
</evidence>
<dbReference type="PANTHER" id="PTHR13778:SF47">
    <property type="entry name" value="LIPOPOLYSACCHARIDE 1,3-GALACTOSYLTRANSFERASE"/>
    <property type="match status" value="1"/>
</dbReference>
<evidence type="ECO:0000256" key="2">
    <source>
        <dbReference type="ARBA" id="ARBA00004713"/>
    </source>
</evidence>
<evidence type="ECO:0000256" key="7">
    <source>
        <dbReference type="ARBA" id="ARBA00022842"/>
    </source>
</evidence>
<gene>
    <name evidence="10" type="ORF">AWC35_11995</name>
</gene>
<dbReference type="OrthoDB" id="9807549at2"/>
<dbReference type="Pfam" id="PF01501">
    <property type="entry name" value="Glyco_transf_8"/>
    <property type="match status" value="1"/>
</dbReference>
<dbReference type="InterPro" id="IPR002495">
    <property type="entry name" value="Glyco_trans_8"/>
</dbReference>
<dbReference type="RefSeq" id="WP_095846602.1">
    <property type="nucleotide sequence ID" value="NZ_CP014136.1"/>
</dbReference>
<reference evidence="10 11" key="1">
    <citation type="submission" date="2016-01" db="EMBL/GenBank/DDBJ databases">
        <authorList>
            <person name="Oliw E.H."/>
        </authorList>
    </citation>
    <scope>NUCLEOTIDE SEQUENCE [LARGE SCALE GENOMIC DNA]</scope>
    <source>
        <strain evidence="10 11">FRB97</strain>
    </source>
</reference>
<evidence type="ECO:0000256" key="8">
    <source>
        <dbReference type="ARBA" id="ARBA00022985"/>
    </source>
</evidence>
<evidence type="ECO:0000259" key="9">
    <source>
        <dbReference type="Pfam" id="PF08437"/>
    </source>
</evidence>
<proteinExistence type="inferred from homology"/>
<evidence type="ECO:0000313" key="10">
    <source>
        <dbReference type="EMBL" id="ATA19996.1"/>
    </source>
</evidence>
<dbReference type="Gene3D" id="3.90.550.10">
    <property type="entry name" value="Spore Coat Polysaccharide Biosynthesis Protein SpsA, Chain A"/>
    <property type="match status" value="1"/>
</dbReference>
<dbReference type="PANTHER" id="PTHR13778">
    <property type="entry name" value="GLYCOSYLTRANSFERASE 8 DOMAIN-CONTAINING PROTEIN"/>
    <property type="match status" value="1"/>
</dbReference>
<keyword evidence="5 10" id="KW-0808">Transferase</keyword>
<dbReference type="EMBL" id="CP014136">
    <property type="protein sequence ID" value="ATA19996.1"/>
    <property type="molecule type" value="Genomic_DNA"/>
</dbReference>
<keyword evidence="4" id="KW-0328">Glycosyltransferase</keyword>
<comment type="similarity">
    <text evidence="3">Belongs to the glycosyltransferase 8 family.</text>
</comment>
<feature type="domain" description="Glycosyl transferase family 8 C-terminal" evidence="9">
    <location>
        <begin position="285"/>
        <end position="334"/>
    </location>
</feature>
<dbReference type="GO" id="GO:0046872">
    <property type="term" value="F:metal ion binding"/>
    <property type="evidence" value="ECO:0007669"/>
    <property type="project" value="UniProtKB-KW"/>
</dbReference>
<accession>A0A250B1Q0</accession>
<name>A0A250B1Q0_9GAMM</name>
<comment type="pathway">
    <text evidence="2">Bacterial outer membrane biogenesis; LPS core biosynthesis.</text>
</comment>
<keyword evidence="7" id="KW-0460">Magnesium</keyword>
<dbReference type="InterPro" id="IPR029044">
    <property type="entry name" value="Nucleotide-diphossugar_trans"/>
</dbReference>
<comment type="cofactor">
    <cofactor evidence="1">
        <name>Mg(2+)</name>
        <dbReference type="ChEBI" id="CHEBI:18420"/>
    </cofactor>
</comment>
<evidence type="ECO:0000256" key="6">
    <source>
        <dbReference type="ARBA" id="ARBA00022723"/>
    </source>
</evidence>